<protein>
    <submittedName>
        <fullName evidence="1">Uncharacterized protein</fullName>
    </submittedName>
</protein>
<evidence type="ECO:0000313" key="1">
    <source>
        <dbReference type="EMBL" id="SQH74542.1"/>
    </source>
</evidence>
<organism evidence="1 2">
    <name type="scientific">Shewanella benthica</name>
    <dbReference type="NCBI Taxonomy" id="43661"/>
    <lineage>
        <taxon>Bacteria</taxon>
        <taxon>Pseudomonadati</taxon>
        <taxon>Pseudomonadota</taxon>
        <taxon>Gammaproteobacteria</taxon>
        <taxon>Alteromonadales</taxon>
        <taxon>Shewanellaceae</taxon>
        <taxon>Shewanella</taxon>
    </lineage>
</organism>
<accession>A0A330LWZ6</accession>
<reference evidence="2" key="1">
    <citation type="submission" date="2018-06" db="EMBL/GenBank/DDBJ databases">
        <authorList>
            <person name="Cea G.-C."/>
            <person name="William W."/>
        </authorList>
    </citation>
    <scope>NUCLEOTIDE SEQUENCE [LARGE SCALE GENOMIC DNA]</scope>
    <source>
        <strain evidence="2">DB21MT-2</strain>
    </source>
</reference>
<proteinExistence type="predicted"/>
<gene>
    <name evidence="1" type="ORF">SHEWBE_0557</name>
</gene>
<dbReference type="Proteomes" id="UP000250123">
    <property type="component" value="Chromosome SHEWBE"/>
</dbReference>
<evidence type="ECO:0000313" key="2">
    <source>
        <dbReference type="Proteomes" id="UP000250123"/>
    </source>
</evidence>
<sequence>MITATATHFSSSEWDIEIDHDEKSVSLFESEDPRELTQFLEKHRLSTLAISETS</sequence>
<name>A0A330LWZ6_9GAMM</name>
<dbReference type="AlphaFoldDB" id="A0A330LWZ6"/>
<dbReference type="KEGG" id="sbk:SHEWBE_0557"/>
<dbReference type="EMBL" id="LS483452">
    <property type="protein sequence ID" value="SQH74542.1"/>
    <property type="molecule type" value="Genomic_DNA"/>
</dbReference>